<proteinExistence type="predicted"/>
<evidence type="ECO:0000313" key="3">
    <source>
        <dbReference type="Proteomes" id="UP001597508"/>
    </source>
</evidence>
<protein>
    <submittedName>
        <fullName evidence="2">Uncharacterized protein</fullName>
    </submittedName>
</protein>
<dbReference type="Proteomes" id="UP001597508">
    <property type="component" value="Unassembled WGS sequence"/>
</dbReference>
<keyword evidence="3" id="KW-1185">Reference proteome</keyword>
<dbReference type="EMBL" id="JBHULH010000011">
    <property type="protein sequence ID" value="MFD2568558.1"/>
    <property type="molecule type" value="Genomic_DNA"/>
</dbReference>
<comment type="caution">
    <text evidence="2">The sequence shown here is derived from an EMBL/GenBank/DDBJ whole genome shotgun (WGS) entry which is preliminary data.</text>
</comment>
<feature type="region of interest" description="Disordered" evidence="1">
    <location>
        <begin position="272"/>
        <end position="300"/>
    </location>
</feature>
<accession>A0ABW5LWW8</accession>
<organism evidence="2 3">
    <name type="scientific">Pseudotenacibaculum haliotis</name>
    <dbReference type="NCBI Taxonomy" id="1862138"/>
    <lineage>
        <taxon>Bacteria</taxon>
        <taxon>Pseudomonadati</taxon>
        <taxon>Bacteroidota</taxon>
        <taxon>Flavobacteriia</taxon>
        <taxon>Flavobacteriales</taxon>
        <taxon>Flavobacteriaceae</taxon>
        <taxon>Pseudotenacibaculum</taxon>
    </lineage>
</organism>
<sequence>MSLLLSNSDSQSITLDKLENTANKTFSPGPGQNTPAQIDIGADACSLTVKLTNNMNENLTWKKDYSIRITLPDFLPQPGNTQITITPEENSGWEDTSDSNDYQISPKADGLVWNAGDSLSFTINKVKSSKTQSAVGKEAQISFHTEFAYLIPTLSPSLNLIKPSTPGNKKLSDHLTVELQQNEIFVTDLNNPLPSANTLYLNITNKKQEPVSTVDNSDATVSVYFVYGCSPGALTPGTANQCAKPGGTNNPYTASQIAGSISQNLSSPYVWSGPAASSPGKGNSNGGTSDNPQWVFQPLKPSGPGPYNGTVLGTGANSTVTFKFDNIEVFYPGTTIMYVYFDGFKKASGEPYDSEFFVLTINKKRITPTIHNFSVTTANTNHPNVISYQDGALDANATFEWEVSWPPGFHKDDVSYSILIKSTSFPNTSKTISNTLLQTATITKVTETQYKYSIPINLTHKCSWDLTNETELTFDFSASITDSNQMIAAEIKKDETP</sequence>
<reference evidence="3" key="1">
    <citation type="journal article" date="2019" name="Int. J. Syst. Evol. Microbiol.">
        <title>The Global Catalogue of Microorganisms (GCM) 10K type strain sequencing project: providing services to taxonomists for standard genome sequencing and annotation.</title>
        <authorList>
            <consortium name="The Broad Institute Genomics Platform"/>
            <consortium name="The Broad Institute Genome Sequencing Center for Infectious Disease"/>
            <person name="Wu L."/>
            <person name="Ma J."/>
        </authorList>
    </citation>
    <scope>NUCLEOTIDE SEQUENCE [LARGE SCALE GENOMIC DNA]</scope>
    <source>
        <strain evidence="3">KCTC 52127</strain>
    </source>
</reference>
<name>A0ABW5LWW8_9FLAO</name>
<evidence type="ECO:0000313" key="2">
    <source>
        <dbReference type="EMBL" id="MFD2568558.1"/>
    </source>
</evidence>
<gene>
    <name evidence="2" type="ORF">ACFSRZ_14370</name>
</gene>
<dbReference type="RefSeq" id="WP_379667264.1">
    <property type="nucleotide sequence ID" value="NZ_JBHULH010000011.1"/>
</dbReference>
<feature type="compositionally biased region" description="Polar residues" evidence="1">
    <location>
        <begin position="280"/>
        <end position="294"/>
    </location>
</feature>
<evidence type="ECO:0000256" key="1">
    <source>
        <dbReference type="SAM" id="MobiDB-lite"/>
    </source>
</evidence>